<proteinExistence type="predicted"/>
<dbReference type="Proteomes" id="UP000821853">
    <property type="component" value="Chromosome 3"/>
</dbReference>
<keyword evidence="1" id="KW-1133">Transmembrane helix</keyword>
<feature type="transmembrane region" description="Helical" evidence="1">
    <location>
        <begin position="322"/>
        <end position="343"/>
    </location>
</feature>
<dbReference type="AlphaFoldDB" id="A0A9J6G7I9"/>
<protein>
    <submittedName>
        <fullName evidence="2">Uncharacterized protein</fullName>
    </submittedName>
</protein>
<keyword evidence="3" id="KW-1185">Reference proteome</keyword>
<evidence type="ECO:0000313" key="3">
    <source>
        <dbReference type="Proteomes" id="UP000821853"/>
    </source>
</evidence>
<dbReference type="OrthoDB" id="10576935at2759"/>
<evidence type="ECO:0000313" key="2">
    <source>
        <dbReference type="EMBL" id="KAH9371410.1"/>
    </source>
</evidence>
<keyword evidence="1" id="KW-0812">Transmembrane</keyword>
<dbReference type="EMBL" id="JABSTR010000005">
    <property type="protein sequence ID" value="KAH9371410.1"/>
    <property type="molecule type" value="Genomic_DNA"/>
</dbReference>
<feature type="transmembrane region" description="Helical" evidence="1">
    <location>
        <begin position="386"/>
        <end position="402"/>
    </location>
</feature>
<name>A0A9J6G7I9_HAELO</name>
<evidence type="ECO:0000256" key="1">
    <source>
        <dbReference type="SAM" id="Phobius"/>
    </source>
</evidence>
<feature type="transmembrane region" description="Helical" evidence="1">
    <location>
        <begin position="355"/>
        <end position="374"/>
    </location>
</feature>
<accession>A0A9J6G7I9</accession>
<reference evidence="2 3" key="1">
    <citation type="journal article" date="2020" name="Cell">
        <title>Large-Scale Comparative Analyses of Tick Genomes Elucidate Their Genetic Diversity and Vector Capacities.</title>
        <authorList>
            <consortium name="Tick Genome and Microbiome Consortium (TIGMIC)"/>
            <person name="Jia N."/>
            <person name="Wang J."/>
            <person name="Shi W."/>
            <person name="Du L."/>
            <person name="Sun Y."/>
            <person name="Zhan W."/>
            <person name="Jiang J.F."/>
            <person name="Wang Q."/>
            <person name="Zhang B."/>
            <person name="Ji P."/>
            <person name="Bell-Sakyi L."/>
            <person name="Cui X.M."/>
            <person name="Yuan T.T."/>
            <person name="Jiang B.G."/>
            <person name="Yang W.F."/>
            <person name="Lam T.T."/>
            <person name="Chang Q.C."/>
            <person name="Ding S.J."/>
            <person name="Wang X.J."/>
            <person name="Zhu J.G."/>
            <person name="Ruan X.D."/>
            <person name="Zhao L."/>
            <person name="Wei J.T."/>
            <person name="Ye R.Z."/>
            <person name="Que T.C."/>
            <person name="Du C.H."/>
            <person name="Zhou Y.H."/>
            <person name="Cheng J.X."/>
            <person name="Dai P.F."/>
            <person name="Guo W.B."/>
            <person name="Han X.H."/>
            <person name="Huang E.J."/>
            <person name="Li L.F."/>
            <person name="Wei W."/>
            <person name="Gao Y.C."/>
            <person name="Liu J.Z."/>
            <person name="Shao H.Z."/>
            <person name="Wang X."/>
            <person name="Wang C.C."/>
            <person name="Yang T.C."/>
            <person name="Huo Q.B."/>
            <person name="Li W."/>
            <person name="Chen H.Y."/>
            <person name="Chen S.E."/>
            <person name="Zhou L.G."/>
            <person name="Ni X.B."/>
            <person name="Tian J.H."/>
            <person name="Sheng Y."/>
            <person name="Liu T."/>
            <person name="Pan Y.S."/>
            <person name="Xia L.Y."/>
            <person name="Li J."/>
            <person name="Zhao F."/>
            <person name="Cao W.C."/>
        </authorList>
    </citation>
    <scope>NUCLEOTIDE SEQUENCE [LARGE SCALE GENOMIC DNA]</scope>
    <source>
        <strain evidence="2">HaeL-2018</strain>
    </source>
</reference>
<gene>
    <name evidence="2" type="ORF">HPB48_012227</name>
</gene>
<sequence>MRLQHCSSDISHSQCPRSFPWACDIMGVPGRSSVCFLKAASFILIVYVTAGSCNITRLPLEALEFMAMRGSHAAVLSTRADVQLLGNFLRNSTIPVTLWPCLEEMKCYRSLGAFVAKDGPFSRQQVAFLPFYRPLPRIFFSEVMRFQKYYANLQWILLVKKHEEVLDRLRNYSCQVMTVNEREINVPSNQYKSCGDRRLLTNVGPLMEEQLPPRGSYPRSNELYYASGDGEGECYDPRNYITERILIEFYGALNNSMIRLCNHNGDSDSLLLDRKVDLLVSYNPVNCSAPCFYYAHATFPPKNACFFVRRRKSVEPSFANTWTSFFTALLALLPFATIVIIFIRLVCSTRSDKNGSIGIAALSLVSANFAHSIPPGVTLSSVSSKLAFGAWIIGMFFLLNVVQTQLTASRSFPAYTPSIKTAEQLEALLDDGMIVPCLSLFMANTIQKTTANTTYLATLKRSILNCKENCVIEEPQKECFERSRKGTHTTITSCLNHVGVRAKKFGIVPGEDTLFMILGSSETHGRFPLR</sequence>
<comment type="caution">
    <text evidence="2">The sequence shown here is derived from an EMBL/GenBank/DDBJ whole genome shotgun (WGS) entry which is preliminary data.</text>
</comment>
<keyword evidence="1" id="KW-0472">Membrane</keyword>
<dbReference type="VEuPathDB" id="VectorBase:HLOH_053204"/>
<organism evidence="2 3">
    <name type="scientific">Haemaphysalis longicornis</name>
    <name type="common">Bush tick</name>
    <dbReference type="NCBI Taxonomy" id="44386"/>
    <lineage>
        <taxon>Eukaryota</taxon>
        <taxon>Metazoa</taxon>
        <taxon>Ecdysozoa</taxon>
        <taxon>Arthropoda</taxon>
        <taxon>Chelicerata</taxon>
        <taxon>Arachnida</taxon>
        <taxon>Acari</taxon>
        <taxon>Parasitiformes</taxon>
        <taxon>Ixodida</taxon>
        <taxon>Ixodoidea</taxon>
        <taxon>Ixodidae</taxon>
        <taxon>Haemaphysalinae</taxon>
        <taxon>Haemaphysalis</taxon>
    </lineage>
</organism>